<feature type="signal peptide" evidence="1">
    <location>
        <begin position="1"/>
        <end position="18"/>
    </location>
</feature>
<accession>A0ABW6A462</accession>
<gene>
    <name evidence="3" type="ORF">ACFS6H_10285</name>
</gene>
<feature type="domain" description="Thioredoxin" evidence="2">
    <location>
        <begin position="331"/>
        <end position="481"/>
    </location>
</feature>
<dbReference type="RefSeq" id="WP_386097988.1">
    <property type="nucleotide sequence ID" value="NZ_JBHUOZ010000003.1"/>
</dbReference>
<feature type="chain" id="PRO_5045144234" evidence="1">
    <location>
        <begin position="19"/>
        <end position="489"/>
    </location>
</feature>
<dbReference type="Gene3D" id="1.25.40.10">
    <property type="entry name" value="Tetratricopeptide repeat domain"/>
    <property type="match status" value="1"/>
</dbReference>
<dbReference type="Pfam" id="PF00578">
    <property type="entry name" value="AhpC-TSA"/>
    <property type="match status" value="1"/>
</dbReference>
<dbReference type="Proteomes" id="UP001597511">
    <property type="component" value="Unassembled WGS sequence"/>
</dbReference>
<sequence length="489" mass="54976">MRSVTVFFILLMTLGVMAQPAKNEKAEAYNKIIQTGTATEKTALMHELLQGLKTAKTEEPYSTAINLLQRLGFKNQADSVLKKAEKRFPKGALARTSFVNERFYKAETTVAKEKIYRQILQKWPVKNFPGSEITYDYMSGSLATDFAKEGNTEKAIYYLHNLNERFWRGNGYIPVGKLVLEAGDTATAAALFKTALEDAQYYATLPEDQKDNKARFAAMGYPGAVSAYVDILVGQGNYKEALDYIEQGMKLAPELNDGFLVSYYKSLAGLQRNLEAYNELSKIYKKGNFEYEASLKDLYVKLNGSETGFDRHIASLKQALLGDIRTHIKGIETDRAAPGFKLVNMEGVAVSLADLKGKVVVVDFWATWCQPCIRSFPGMKASQEMYAHDKDVQFLFIDTWEKVDDYKEKVAAFIKKNNYPFEVLFDDAATAGTNPTLADQFLVKGIPAKFIIDKEGSIRYALMGSSSNVEYIKMEMKEMIEAARLPRKK</sequence>
<name>A0ABW6A462_9BACT</name>
<dbReference type="InterPro" id="IPR000866">
    <property type="entry name" value="AhpC/TSA"/>
</dbReference>
<keyword evidence="4" id="KW-1185">Reference proteome</keyword>
<evidence type="ECO:0000313" key="4">
    <source>
        <dbReference type="Proteomes" id="UP001597511"/>
    </source>
</evidence>
<dbReference type="InterPro" id="IPR011990">
    <property type="entry name" value="TPR-like_helical_dom_sf"/>
</dbReference>
<dbReference type="InterPro" id="IPR013766">
    <property type="entry name" value="Thioredoxin_domain"/>
</dbReference>
<keyword evidence="1" id="KW-0732">Signal</keyword>
<evidence type="ECO:0000256" key="1">
    <source>
        <dbReference type="SAM" id="SignalP"/>
    </source>
</evidence>
<dbReference type="PANTHER" id="PTHR42852:SF17">
    <property type="entry name" value="THIOREDOXIN-LIKE PROTEIN HI_1115"/>
    <property type="match status" value="1"/>
</dbReference>
<evidence type="ECO:0000313" key="3">
    <source>
        <dbReference type="EMBL" id="MFD2920098.1"/>
    </source>
</evidence>
<dbReference type="InterPro" id="IPR050553">
    <property type="entry name" value="Thioredoxin_ResA/DsbE_sf"/>
</dbReference>
<dbReference type="SUPFAM" id="SSF48452">
    <property type="entry name" value="TPR-like"/>
    <property type="match status" value="1"/>
</dbReference>
<dbReference type="PANTHER" id="PTHR42852">
    <property type="entry name" value="THIOL:DISULFIDE INTERCHANGE PROTEIN DSBE"/>
    <property type="match status" value="1"/>
</dbReference>
<dbReference type="EMBL" id="JBHUOZ010000003">
    <property type="protein sequence ID" value="MFD2920098.1"/>
    <property type="molecule type" value="Genomic_DNA"/>
</dbReference>
<protein>
    <submittedName>
        <fullName evidence="3">Redoxin domain-containing protein</fullName>
    </submittedName>
</protein>
<organism evidence="3 4">
    <name type="scientific">Terrimonas rubra</name>
    <dbReference type="NCBI Taxonomy" id="1035890"/>
    <lineage>
        <taxon>Bacteria</taxon>
        <taxon>Pseudomonadati</taxon>
        <taxon>Bacteroidota</taxon>
        <taxon>Chitinophagia</taxon>
        <taxon>Chitinophagales</taxon>
        <taxon>Chitinophagaceae</taxon>
        <taxon>Terrimonas</taxon>
    </lineage>
</organism>
<dbReference type="Gene3D" id="3.40.30.10">
    <property type="entry name" value="Glutaredoxin"/>
    <property type="match status" value="1"/>
</dbReference>
<dbReference type="PROSITE" id="PS51352">
    <property type="entry name" value="THIOREDOXIN_2"/>
    <property type="match status" value="1"/>
</dbReference>
<dbReference type="InterPro" id="IPR036249">
    <property type="entry name" value="Thioredoxin-like_sf"/>
</dbReference>
<comment type="caution">
    <text evidence="3">The sequence shown here is derived from an EMBL/GenBank/DDBJ whole genome shotgun (WGS) entry which is preliminary data.</text>
</comment>
<dbReference type="SUPFAM" id="SSF52833">
    <property type="entry name" value="Thioredoxin-like"/>
    <property type="match status" value="1"/>
</dbReference>
<evidence type="ECO:0000259" key="2">
    <source>
        <dbReference type="PROSITE" id="PS51352"/>
    </source>
</evidence>
<reference evidence="4" key="1">
    <citation type="journal article" date="2019" name="Int. J. Syst. Evol. Microbiol.">
        <title>The Global Catalogue of Microorganisms (GCM) 10K type strain sequencing project: providing services to taxonomists for standard genome sequencing and annotation.</title>
        <authorList>
            <consortium name="The Broad Institute Genomics Platform"/>
            <consortium name="The Broad Institute Genome Sequencing Center for Infectious Disease"/>
            <person name="Wu L."/>
            <person name="Ma J."/>
        </authorList>
    </citation>
    <scope>NUCLEOTIDE SEQUENCE [LARGE SCALE GENOMIC DNA]</scope>
    <source>
        <strain evidence="4">KCTC 23299</strain>
    </source>
</reference>
<dbReference type="CDD" id="cd02966">
    <property type="entry name" value="TlpA_like_family"/>
    <property type="match status" value="1"/>
</dbReference>
<proteinExistence type="predicted"/>